<keyword evidence="2" id="KW-1185">Reference proteome</keyword>
<sequence length="180" mass="19135">MARRGEVGAAPPARARARTAWALGAVLGGFLVAQTACFCGTRATVGPALRSRGLALEARGGGEYDVSDADIQDFYAKLLTGGGGEPVKGTVLSELIVKFFHGEFLPEGFRRYSGQWKGPPPGTIGRKDIEVALMGLQEQMAKPHRVTKGGVGYGVDETQKVEDDGKGWIWLAAEMTLGRD</sequence>
<reference evidence="1 2" key="1">
    <citation type="submission" date="2024-02" db="EMBL/GenBank/DDBJ databases">
        <authorList>
            <person name="Chen Y."/>
            <person name="Shah S."/>
            <person name="Dougan E. K."/>
            <person name="Thang M."/>
            <person name="Chan C."/>
        </authorList>
    </citation>
    <scope>NUCLEOTIDE SEQUENCE [LARGE SCALE GENOMIC DNA]</scope>
</reference>
<dbReference type="Proteomes" id="UP001642464">
    <property type="component" value="Unassembled WGS sequence"/>
</dbReference>
<dbReference type="EMBL" id="CAXAMM010026224">
    <property type="protein sequence ID" value="CAK9058489.1"/>
    <property type="molecule type" value="Genomic_DNA"/>
</dbReference>
<evidence type="ECO:0000313" key="1">
    <source>
        <dbReference type="EMBL" id="CAK9058489.1"/>
    </source>
</evidence>
<protein>
    <submittedName>
        <fullName evidence="1">Uncharacterized protein</fullName>
    </submittedName>
</protein>
<accession>A0ABP0N6I4</accession>
<name>A0ABP0N6I4_9DINO</name>
<comment type="caution">
    <text evidence="1">The sequence shown here is derived from an EMBL/GenBank/DDBJ whole genome shotgun (WGS) entry which is preliminary data.</text>
</comment>
<gene>
    <name evidence="1" type="ORF">SCF082_LOCUS31164</name>
</gene>
<organism evidence="1 2">
    <name type="scientific">Durusdinium trenchii</name>
    <dbReference type="NCBI Taxonomy" id="1381693"/>
    <lineage>
        <taxon>Eukaryota</taxon>
        <taxon>Sar</taxon>
        <taxon>Alveolata</taxon>
        <taxon>Dinophyceae</taxon>
        <taxon>Suessiales</taxon>
        <taxon>Symbiodiniaceae</taxon>
        <taxon>Durusdinium</taxon>
    </lineage>
</organism>
<evidence type="ECO:0000313" key="2">
    <source>
        <dbReference type="Proteomes" id="UP001642464"/>
    </source>
</evidence>
<proteinExistence type="predicted"/>